<evidence type="ECO:0000256" key="2">
    <source>
        <dbReference type="SAM" id="MobiDB-lite"/>
    </source>
</evidence>
<feature type="region of interest" description="Disordered" evidence="2">
    <location>
        <begin position="407"/>
        <end position="537"/>
    </location>
</feature>
<keyword evidence="1" id="KW-0175">Coiled coil</keyword>
<feature type="compositionally biased region" description="Basic residues" evidence="2">
    <location>
        <begin position="455"/>
        <end position="468"/>
    </location>
</feature>
<feature type="compositionally biased region" description="Basic and acidic residues" evidence="2">
    <location>
        <begin position="520"/>
        <end position="531"/>
    </location>
</feature>
<evidence type="ECO:0000313" key="3">
    <source>
        <dbReference type="EMBL" id="KAK9426033.1"/>
    </source>
</evidence>
<dbReference type="EMBL" id="JARVKF010000007">
    <property type="protein sequence ID" value="KAK9426033.1"/>
    <property type="molecule type" value="Genomic_DNA"/>
</dbReference>
<feature type="compositionally biased region" description="Acidic residues" evidence="2">
    <location>
        <begin position="413"/>
        <end position="426"/>
    </location>
</feature>
<evidence type="ECO:0000256" key="1">
    <source>
        <dbReference type="SAM" id="Coils"/>
    </source>
</evidence>
<gene>
    <name evidence="3" type="ORF">SUNI508_12657</name>
</gene>
<organism evidence="3 4">
    <name type="scientific">Seiridium unicorne</name>
    <dbReference type="NCBI Taxonomy" id="138068"/>
    <lineage>
        <taxon>Eukaryota</taxon>
        <taxon>Fungi</taxon>
        <taxon>Dikarya</taxon>
        <taxon>Ascomycota</taxon>
        <taxon>Pezizomycotina</taxon>
        <taxon>Sordariomycetes</taxon>
        <taxon>Xylariomycetidae</taxon>
        <taxon>Amphisphaeriales</taxon>
        <taxon>Sporocadaceae</taxon>
        <taxon>Seiridium</taxon>
    </lineage>
</organism>
<proteinExistence type="predicted"/>
<feature type="coiled-coil region" evidence="1">
    <location>
        <begin position="37"/>
        <end position="78"/>
    </location>
</feature>
<feature type="compositionally biased region" description="Basic and acidic residues" evidence="2">
    <location>
        <begin position="427"/>
        <end position="436"/>
    </location>
</feature>
<comment type="caution">
    <text evidence="3">The sequence shown here is derived from an EMBL/GenBank/DDBJ whole genome shotgun (WGS) entry which is preliminary data.</text>
</comment>
<dbReference type="Proteomes" id="UP001408356">
    <property type="component" value="Unassembled WGS sequence"/>
</dbReference>
<feature type="compositionally biased region" description="Basic and acidic residues" evidence="2">
    <location>
        <begin position="155"/>
        <end position="195"/>
    </location>
</feature>
<evidence type="ECO:0000313" key="4">
    <source>
        <dbReference type="Proteomes" id="UP001408356"/>
    </source>
</evidence>
<protein>
    <submittedName>
        <fullName evidence="3">Uncharacterized protein</fullName>
    </submittedName>
</protein>
<name>A0ABR2VGI2_9PEZI</name>
<keyword evidence="4" id="KW-1185">Reference proteome</keyword>
<feature type="compositionally biased region" description="Polar residues" evidence="2">
    <location>
        <begin position="378"/>
        <end position="390"/>
    </location>
</feature>
<feature type="compositionally biased region" description="Polar residues" evidence="2">
    <location>
        <begin position="550"/>
        <end position="568"/>
    </location>
</feature>
<accession>A0ABR2VGI2</accession>
<feature type="region of interest" description="Disordered" evidence="2">
    <location>
        <begin position="361"/>
        <end position="392"/>
    </location>
</feature>
<feature type="region of interest" description="Disordered" evidence="2">
    <location>
        <begin position="549"/>
        <end position="571"/>
    </location>
</feature>
<sequence length="579" mass="66447">MRQPEPLLSTEFEEDPYEQERRLLTINLANRLISESIDECKAAANQLDTELEATQSEIVRLCKRLKDLNHEVDALHERRLESVAKIHTRIQRWGLTPEDVQERLNELTEIRPRRANDFPAESNEDLGYLLSFSALRSRYYQSPSASNDQVAPKTDVPKLDNDTRLSSQENDRADEASAHDDEIRSTITVRDDSDPRSFTFTRRNSPIREANHDVNPQERTPSADRPSMLRDRTERTIQSQFLSADEFAFIVTEWQEDIYVLRCPSSDCGSTPYLRDGRFLKNPFKSRRAFNHFLKHHSEIFGADPPTERIIFEKCSKRVIGLRLEDVVKRANFQNYQCDLDNYKSSKDKLKTRESCRIDSGSLPGRGIDDGHGAGVTPNVSTSFKSSSLRDTPALTASERRYILYGGHKIDGGEDEEREEEEEEDDIHERLDSEYRPEDEEVLVAGYGHPTTHPPKTRQRFKYVHKRVSASDECSPEASGSSSKSRKRPVTTSEEDIRPKKIFTFRSDRLQEAADTNPRVTRDWARQPREESVEDNVNLADRAIRAVFGQQGQSGLFNGSDNNSSYKNTDPFAIRFARP</sequence>
<reference evidence="3 4" key="1">
    <citation type="journal article" date="2024" name="J. Plant Pathol.">
        <title>Sequence and assembly of the genome of Seiridium unicorne, isolate CBS 538.82, causal agent of cypress canker disease.</title>
        <authorList>
            <person name="Scali E."/>
            <person name="Rocca G.D."/>
            <person name="Danti R."/>
            <person name="Garbelotto M."/>
            <person name="Barberini S."/>
            <person name="Baroncelli R."/>
            <person name="Emiliani G."/>
        </authorList>
    </citation>
    <scope>NUCLEOTIDE SEQUENCE [LARGE SCALE GENOMIC DNA]</scope>
    <source>
        <strain evidence="3 4">BM-138-508</strain>
    </source>
</reference>
<feature type="region of interest" description="Disordered" evidence="2">
    <location>
        <begin position="143"/>
        <end position="231"/>
    </location>
</feature>